<name>A0A0C5VSM7_9GAMM</name>
<dbReference type="EMBL" id="CP007142">
    <property type="protein sequence ID" value="AJQ97211.1"/>
    <property type="molecule type" value="Genomic_DNA"/>
</dbReference>
<sequence>MHIYFSRKDNSRYLIRVLLLASMVLSLTSCNISVSTDSGNTSENGSSSDTNNNDASTSSGTNNDSNDTDSSNDSGNADSSGNSGNAEGSDTGSGGDNQGGNSDSSEDNTDTGSADNSGDNSDSDSASGSDTSGSDDTDIQQCQAYEWPGYTPDLNYNFRDEYSDIDPNTFDVYLGCDPSLVAGYKSSGWYTFIWGYNRNPAITDADIDRVLANLNEDMAYTRDVMGWPPDKLPREGYYSNIYLYGSGLCTDNAANTEKGGWQSGINGYPMILLSYYPVITPSERGGITHEEIHAVMASMPSGKAAWFNEGGNTWLQMNMEASRTGQYGVGFLDGAPFLAPHMPIENYSGWLQDGTFGGPNAEGVNRFVNGQQVSTWRDYLGGNQYNSVFSHFLSLYVSTGANAWIWSNGNYNHILETLASGLGEEQTRDLVMEYRARQAMVDFGAWTDALKVPINNNWGRTIGAEAISGGILQQPTPHKLTFYADSDTVGSVVIPATDTLPGWSGANQIPFVTNGDTVKIKFDPQDENMRLQLAYRAADGSAVYSKPVSSGEVCLTLDKPAKDGTVVAVVSNVDYLYQGESSRSRKYNYQLEMVEGVSGTADIYQRHY</sequence>
<proteinExistence type="predicted"/>
<reference evidence="3 4" key="1">
    <citation type="submission" date="2014-01" db="EMBL/GenBank/DDBJ databases">
        <title>Full genme sequencing of cellulolytic bacterium Gynuella sunshinyii YC6258T gen. nov., sp. nov.</title>
        <authorList>
            <person name="Khan H."/>
            <person name="Chung E.J."/>
            <person name="Chung Y.R."/>
        </authorList>
    </citation>
    <scope>NUCLEOTIDE SEQUENCE [LARGE SCALE GENOMIC DNA]</scope>
    <source>
        <strain evidence="3 4">YC6258</strain>
    </source>
</reference>
<keyword evidence="3" id="KW-0808">Transferase</keyword>
<evidence type="ECO:0000313" key="4">
    <source>
        <dbReference type="Proteomes" id="UP000032266"/>
    </source>
</evidence>
<evidence type="ECO:0000313" key="3">
    <source>
        <dbReference type="EMBL" id="AJQ97211.1"/>
    </source>
</evidence>
<gene>
    <name evidence="3" type="ORF">YC6258_05181</name>
</gene>
<keyword evidence="2" id="KW-0732">Signal</keyword>
<feature type="compositionally biased region" description="Low complexity" evidence="1">
    <location>
        <begin position="35"/>
        <end position="90"/>
    </location>
</feature>
<dbReference type="PATRIC" id="fig|1445510.3.peg.5145"/>
<organism evidence="3 4">
    <name type="scientific">Gynuella sunshinyii YC6258</name>
    <dbReference type="NCBI Taxonomy" id="1445510"/>
    <lineage>
        <taxon>Bacteria</taxon>
        <taxon>Pseudomonadati</taxon>
        <taxon>Pseudomonadota</taxon>
        <taxon>Gammaproteobacteria</taxon>
        <taxon>Oceanospirillales</taxon>
        <taxon>Saccharospirillaceae</taxon>
        <taxon>Gynuella</taxon>
    </lineage>
</organism>
<dbReference type="HOGENOM" id="CLU_448900_0_0_6"/>
<dbReference type="Proteomes" id="UP000032266">
    <property type="component" value="Chromosome"/>
</dbReference>
<feature type="chain" id="PRO_5002183843" evidence="2">
    <location>
        <begin position="30"/>
        <end position="608"/>
    </location>
</feature>
<dbReference type="PROSITE" id="PS51257">
    <property type="entry name" value="PROKAR_LIPOPROTEIN"/>
    <property type="match status" value="1"/>
</dbReference>
<dbReference type="EC" id="3.2.1.8" evidence="3"/>
<dbReference type="RefSeq" id="WP_052830531.1">
    <property type="nucleotide sequence ID" value="NZ_CP007142.1"/>
</dbReference>
<dbReference type="AlphaFoldDB" id="A0A0C5VSM7"/>
<feature type="signal peptide" evidence="2">
    <location>
        <begin position="1"/>
        <end position="29"/>
    </location>
</feature>
<feature type="compositionally biased region" description="Low complexity" evidence="1">
    <location>
        <begin position="110"/>
        <end position="132"/>
    </location>
</feature>
<dbReference type="KEGG" id="gsn:YC6258_05181"/>
<keyword evidence="3" id="KW-0328">Glycosyltransferase</keyword>
<protein>
    <submittedName>
        <fullName evidence="3">Cobalamin biosynthesis protein CobT (Nicotinate-mononucleotide:5, 6-dimethylbenzimidazole phosphoribosyltransferase)</fullName>
        <ecNumber evidence="3">3.2.1.8</ecNumber>
    </submittedName>
</protein>
<keyword evidence="3" id="KW-0326">Glycosidase</keyword>
<feature type="region of interest" description="Disordered" evidence="1">
    <location>
        <begin position="34"/>
        <end position="137"/>
    </location>
</feature>
<keyword evidence="3" id="KW-0378">Hydrolase</keyword>
<dbReference type="GO" id="GO:0031176">
    <property type="term" value="F:endo-1,4-beta-xylanase activity"/>
    <property type="evidence" value="ECO:0007669"/>
    <property type="project" value="UniProtKB-EC"/>
</dbReference>
<keyword evidence="4" id="KW-1185">Reference proteome</keyword>
<evidence type="ECO:0000256" key="2">
    <source>
        <dbReference type="SAM" id="SignalP"/>
    </source>
</evidence>
<dbReference type="STRING" id="1445510.YC6258_05181"/>
<evidence type="ECO:0000256" key="1">
    <source>
        <dbReference type="SAM" id="MobiDB-lite"/>
    </source>
</evidence>
<dbReference type="GO" id="GO:0016757">
    <property type="term" value="F:glycosyltransferase activity"/>
    <property type="evidence" value="ECO:0007669"/>
    <property type="project" value="UniProtKB-KW"/>
</dbReference>
<accession>A0A0C5VSM7</accession>